<reference evidence="2 3" key="1">
    <citation type="submission" date="2019-03" db="EMBL/GenBank/DDBJ databases">
        <title>Genomic Encyclopedia of Type Strains, Phase IV (KMG-IV): sequencing the most valuable type-strain genomes for metagenomic binning, comparative biology and taxonomic classification.</title>
        <authorList>
            <person name="Goeker M."/>
        </authorList>
    </citation>
    <scope>NUCLEOTIDE SEQUENCE [LARGE SCALE GENOMIC DNA]</scope>
    <source>
        <strain evidence="2 3">DSM 19377</strain>
    </source>
</reference>
<name>A0A4V2SKV0_9BACL</name>
<dbReference type="RefSeq" id="WP_132747895.1">
    <property type="nucleotide sequence ID" value="NZ_SLXK01000047.1"/>
</dbReference>
<gene>
    <name evidence="2" type="ORF">EV207_1476</name>
</gene>
<dbReference type="Proteomes" id="UP000295416">
    <property type="component" value="Unassembled WGS sequence"/>
</dbReference>
<evidence type="ECO:0000256" key="1">
    <source>
        <dbReference type="SAM" id="MobiDB-lite"/>
    </source>
</evidence>
<dbReference type="OrthoDB" id="2934253at2"/>
<sequence>MDNNPFYPFHYDHDEQDESGWEKGPERYDVYVNNDFVGIKPLFAQNDRIQDLSDFINEQGISAFQASIDEGNYLIHTDEQFDQLKEVLTIYLQSR</sequence>
<comment type="caution">
    <text evidence="2">The sequence shown here is derived from an EMBL/GenBank/DDBJ whole genome shotgun (WGS) entry which is preliminary data.</text>
</comment>
<evidence type="ECO:0000313" key="2">
    <source>
        <dbReference type="EMBL" id="TCP20956.1"/>
    </source>
</evidence>
<dbReference type="EMBL" id="SLXK01000047">
    <property type="protein sequence ID" value="TCP20956.1"/>
    <property type="molecule type" value="Genomic_DNA"/>
</dbReference>
<feature type="region of interest" description="Disordered" evidence="1">
    <location>
        <begin position="1"/>
        <end position="20"/>
    </location>
</feature>
<evidence type="ECO:0000313" key="3">
    <source>
        <dbReference type="Proteomes" id="UP000295416"/>
    </source>
</evidence>
<accession>A0A4V2SKV0</accession>
<dbReference type="AlphaFoldDB" id="A0A4V2SKV0"/>
<keyword evidence="3" id="KW-1185">Reference proteome</keyword>
<protein>
    <submittedName>
        <fullName evidence="2">Uncharacterized protein</fullName>
    </submittedName>
</protein>
<proteinExistence type="predicted"/>
<organism evidence="2 3">
    <name type="scientific">Scopulibacillus darangshiensis</name>
    <dbReference type="NCBI Taxonomy" id="442528"/>
    <lineage>
        <taxon>Bacteria</taxon>
        <taxon>Bacillati</taxon>
        <taxon>Bacillota</taxon>
        <taxon>Bacilli</taxon>
        <taxon>Bacillales</taxon>
        <taxon>Sporolactobacillaceae</taxon>
        <taxon>Scopulibacillus</taxon>
    </lineage>
</organism>